<evidence type="ECO:0000256" key="1">
    <source>
        <dbReference type="SAM" id="SignalP"/>
    </source>
</evidence>
<gene>
    <name evidence="2" type="ORF">DSOUD_3071</name>
</gene>
<reference evidence="2 3" key="1">
    <citation type="submission" date="2015-07" db="EMBL/GenBank/DDBJ databases">
        <title>Isolation and Genomic Characterization of a Novel Halophilic Metal-Reducing Deltaproteobacterium from the Deep Subsurface.</title>
        <authorList>
            <person name="Badalamenti J.P."/>
            <person name="Summers Z.M."/>
            <person name="Gralnick J.A."/>
            <person name="Bond D.R."/>
        </authorList>
    </citation>
    <scope>NUCLEOTIDE SEQUENCE [LARGE SCALE GENOMIC DNA]</scope>
    <source>
        <strain evidence="2 3">WTL</strain>
    </source>
</reference>
<name>A0A0M4D8T1_9BACT</name>
<protein>
    <recommendedName>
        <fullName evidence="4">Outer membrane lipoprotein-sorting protein</fullName>
    </recommendedName>
</protein>
<accession>A0A0M4D8T1</accession>
<evidence type="ECO:0000313" key="3">
    <source>
        <dbReference type="Proteomes" id="UP000057158"/>
    </source>
</evidence>
<dbReference type="EMBL" id="CP010802">
    <property type="protein sequence ID" value="ALC17797.1"/>
    <property type="molecule type" value="Genomic_DNA"/>
</dbReference>
<feature type="chain" id="PRO_5005792075" description="Outer membrane lipoprotein-sorting protein" evidence="1">
    <location>
        <begin position="21"/>
        <end position="288"/>
    </location>
</feature>
<dbReference type="PATRIC" id="fig|1603606.3.peg.3314"/>
<organism evidence="2 3">
    <name type="scientific">Desulfuromonas soudanensis</name>
    <dbReference type="NCBI Taxonomy" id="1603606"/>
    <lineage>
        <taxon>Bacteria</taxon>
        <taxon>Pseudomonadati</taxon>
        <taxon>Thermodesulfobacteriota</taxon>
        <taxon>Desulfuromonadia</taxon>
        <taxon>Desulfuromonadales</taxon>
        <taxon>Desulfuromonadaceae</taxon>
        <taxon>Desulfuromonas</taxon>
    </lineage>
</organism>
<evidence type="ECO:0000313" key="2">
    <source>
        <dbReference type="EMBL" id="ALC17797.1"/>
    </source>
</evidence>
<dbReference type="Proteomes" id="UP000057158">
    <property type="component" value="Chromosome"/>
</dbReference>
<proteinExistence type="predicted"/>
<dbReference type="AlphaFoldDB" id="A0A0M4D8T1"/>
<keyword evidence="1" id="KW-0732">Signal</keyword>
<dbReference type="RefSeq" id="WP_053551779.1">
    <property type="nucleotide sequence ID" value="NZ_CP010802.1"/>
</dbReference>
<keyword evidence="3" id="KW-1185">Reference proteome</keyword>
<sequence>MKIFVPVLLALLWSAPVAGAEFDPAPIEAVAAAYAEVQPGLDRYQAVIETDRIAEIFRTMTAGIPPDLPRPTPPTLILFWSRDTGETTISAAHPQPFPTMEEMIRHFSRKFALDMPGLFLPVRGAAERRRLLKAAEVRVSESQLGAARSLTISATFRDPVALGGAFYHRALSLPQKEIVSLAMDFDPIQKVLRRLDVGTASGQRLSAELRHLPCRNGYLLNEVLITSPDGRIDDRLKITFAEVSGFLLPARQERKSRRPEGEERTTVTFVGHRVNLPQTASPVQGEPR</sequence>
<evidence type="ECO:0008006" key="4">
    <source>
        <dbReference type="Google" id="ProtNLM"/>
    </source>
</evidence>
<dbReference type="STRING" id="1603606.DSOUD_3071"/>
<feature type="signal peptide" evidence="1">
    <location>
        <begin position="1"/>
        <end position="20"/>
    </location>
</feature>
<dbReference type="KEGG" id="des:DSOUD_3071"/>